<dbReference type="Proteomes" id="UP000053097">
    <property type="component" value="Unassembled WGS sequence"/>
</dbReference>
<gene>
    <name evidence="3" type="ORF">X777_03978</name>
</gene>
<evidence type="ECO:0000256" key="1">
    <source>
        <dbReference type="SAM" id="MobiDB-lite"/>
    </source>
</evidence>
<feature type="region of interest" description="Disordered" evidence="1">
    <location>
        <begin position="44"/>
        <end position="68"/>
    </location>
</feature>
<dbReference type="AlphaFoldDB" id="A0A026WIK3"/>
<dbReference type="EMBL" id="KK107185">
    <property type="protein sequence ID" value="EZA55803.1"/>
    <property type="molecule type" value="Genomic_DNA"/>
</dbReference>
<proteinExistence type="predicted"/>
<organism evidence="3 4">
    <name type="scientific">Ooceraea biroi</name>
    <name type="common">Clonal raider ant</name>
    <name type="synonym">Cerapachys biroi</name>
    <dbReference type="NCBI Taxonomy" id="2015173"/>
    <lineage>
        <taxon>Eukaryota</taxon>
        <taxon>Metazoa</taxon>
        <taxon>Ecdysozoa</taxon>
        <taxon>Arthropoda</taxon>
        <taxon>Hexapoda</taxon>
        <taxon>Insecta</taxon>
        <taxon>Pterygota</taxon>
        <taxon>Neoptera</taxon>
        <taxon>Endopterygota</taxon>
        <taxon>Hymenoptera</taxon>
        <taxon>Apocrita</taxon>
        <taxon>Aculeata</taxon>
        <taxon>Formicoidea</taxon>
        <taxon>Formicidae</taxon>
        <taxon>Dorylinae</taxon>
        <taxon>Ooceraea</taxon>
    </lineage>
</organism>
<keyword evidence="2" id="KW-0812">Transmembrane</keyword>
<sequence>MLNENVTKREGAEKERVDVYFGSAVGSIIFSILRCIGASFAQDERTERKRRGVRGQGRHRIGGATGRGRKATIAAATAQAQRWGEIGVYALRAPDGGTACVPVALLSVAEVERSRRV</sequence>
<keyword evidence="2" id="KW-0472">Membrane</keyword>
<keyword evidence="4" id="KW-1185">Reference proteome</keyword>
<evidence type="ECO:0000313" key="4">
    <source>
        <dbReference type="Proteomes" id="UP000053097"/>
    </source>
</evidence>
<evidence type="ECO:0000256" key="2">
    <source>
        <dbReference type="SAM" id="Phobius"/>
    </source>
</evidence>
<keyword evidence="2" id="KW-1133">Transmembrane helix</keyword>
<evidence type="ECO:0000313" key="3">
    <source>
        <dbReference type="EMBL" id="EZA55803.1"/>
    </source>
</evidence>
<protein>
    <submittedName>
        <fullName evidence="3">Uncharacterized protein</fullName>
    </submittedName>
</protein>
<name>A0A026WIK3_OOCBI</name>
<feature type="transmembrane region" description="Helical" evidence="2">
    <location>
        <begin position="20"/>
        <end position="41"/>
    </location>
</feature>
<accession>A0A026WIK3</accession>
<reference evidence="3 4" key="1">
    <citation type="journal article" date="2014" name="Curr. Biol.">
        <title>The genome of the clonal raider ant Cerapachys biroi.</title>
        <authorList>
            <person name="Oxley P.R."/>
            <person name="Ji L."/>
            <person name="Fetter-Pruneda I."/>
            <person name="McKenzie S.K."/>
            <person name="Li C."/>
            <person name="Hu H."/>
            <person name="Zhang G."/>
            <person name="Kronauer D.J."/>
        </authorList>
    </citation>
    <scope>NUCLEOTIDE SEQUENCE [LARGE SCALE GENOMIC DNA]</scope>
</reference>
<feature type="compositionally biased region" description="Basic residues" evidence="1">
    <location>
        <begin position="48"/>
        <end position="61"/>
    </location>
</feature>